<sequence length="76" mass="8753">MEPKTIREIMPPNFTMNLARELQVDPANVSRVVNIEKTTSKYWPAIERLAIATDSKAYRERMKFLESKRQTAKAAA</sequence>
<name>A0A2T2YFF9_9BACT</name>
<reference evidence="1 2" key="1">
    <citation type="submission" date="2018-03" db="EMBL/GenBank/DDBJ databases">
        <title>Adhaeribacter sp. HMF7605 Genome sequencing and assembly.</title>
        <authorList>
            <person name="Kang H."/>
            <person name="Kang J."/>
            <person name="Cha I."/>
            <person name="Kim H."/>
            <person name="Joh K."/>
        </authorList>
    </citation>
    <scope>NUCLEOTIDE SEQUENCE [LARGE SCALE GENOMIC DNA]</scope>
    <source>
        <strain evidence="1 2">HMF7605</strain>
    </source>
</reference>
<evidence type="ECO:0000313" key="2">
    <source>
        <dbReference type="Proteomes" id="UP000240357"/>
    </source>
</evidence>
<comment type="caution">
    <text evidence="1">The sequence shown here is derived from an EMBL/GenBank/DDBJ whole genome shotgun (WGS) entry which is preliminary data.</text>
</comment>
<protein>
    <submittedName>
        <fullName evidence="1">Uncharacterized protein</fullName>
    </submittedName>
</protein>
<keyword evidence="2" id="KW-1185">Reference proteome</keyword>
<dbReference type="AlphaFoldDB" id="A0A2T2YFF9"/>
<dbReference type="EMBL" id="PYFT01000001">
    <property type="protein sequence ID" value="PSR54198.1"/>
    <property type="molecule type" value="Genomic_DNA"/>
</dbReference>
<proteinExistence type="predicted"/>
<dbReference type="Proteomes" id="UP000240357">
    <property type="component" value="Unassembled WGS sequence"/>
</dbReference>
<organism evidence="1 2">
    <name type="scientific">Adhaeribacter arboris</name>
    <dbReference type="NCBI Taxonomy" id="2072846"/>
    <lineage>
        <taxon>Bacteria</taxon>
        <taxon>Pseudomonadati</taxon>
        <taxon>Bacteroidota</taxon>
        <taxon>Cytophagia</taxon>
        <taxon>Cytophagales</taxon>
        <taxon>Hymenobacteraceae</taxon>
        <taxon>Adhaeribacter</taxon>
    </lineage>
</organism>
<gene>
    <name evidence="1" type="ORF">AHMF7605_12025</name>
</gene>
<dbReference type="OrthoDB" id="886813at2"/>
<evidence type="ECO:0000313" key="1">
    <source>
        <dbReference type="EMBL" id="PSR54198.1"/>
    </source>
</evidence>
<accession>A0A2T2YFF9</accession>
<dbReference type="RefSeq" id="WP_106929640.1">
    <property type="nucleotide sequence ID" value="NZ_PYFT01000001.1"/>
</dbReference>